<dbReference type="Pfam" id="PF00106">
    <property type="entry name" value="adh_short"/>
    <property type="match status" value="1"/>
</dbReference>
<protein>
    <submittedName>
        <fullName evidence="5">SDR family NAD(P)-dependent oxidoreductase</fullName>
    </submittedName>
</protein>
<dbReference type="InterPro" id="IPR002347">
    <property type="entry name" value="SDR_fam"/>
</dbReference>
<keyword evidence="4" id="KW-0560">Oxidoreductase</keyword>
<dbReference type="GO" id="GO:0006729">
    <property type="term" value="P:tetrahydrobiopterin biosynthetic process"/>
    <property type="evidence" value="ECO:0007669"/>
    <property type="project" value="TreeGrafter"/>
</dbReference>
<dbReference type="PROSITE" id="PS00061">
    <property type="entry name" value="ADH_SHORT"/>
    <property type="match status" value="1"/>
</dbReference>
<organism evidence="5 6">
    <name type="scientific">Chitinibacter fontanus</name>
    <dbReference type="NCBI Taxonomy" id="1737446"/>
    <lineage>
        <taxon>Bacteria</taxon>
        <taxon>Pseudomonadati</taxon>
        <taxon>Pseudomonadota</taxon>
        <taxon>Betaproteobacteria</taxon>
        <taxon>Neisseriales</taxon>
        <taxon>Chitinibacteraceae</taxon>
        <taxon>Chitinibacter</taxon>
    </lineage>
</organism>
<dbReference type="Proteomes" id="UP000510822">
    <property type="component" value="Chromosome"/>
</dbReference>
<reference evidence="5 6" key="1">
    <citation type="journal article" date="2016" name="Int. J. Syst. Evol. Microbiol.">
        <title>Chitinibacter fontanus sp. nov., isolated from a spring.</title>
        <authorList>
            <person name="Sheu S.Y."/>
            <person name="Li Y.S."/>
            <person name="Young C.C."/>
            <person name="Chen W.M."/>
        </authorList>
    </citation>
    <scope>NUCLEOTIDE SEQUENCE [LARGE SCALE GENOMIC DNA]</scope>
    <source>
        <strain evidence="5 6">STM-7</strain>
    </source>
</reference>
<dbReference type="RefSeq" id="WP_180306805.1">
    <property type="nucleotide sequence ID" value="NZ_CP058952.1"/>
</dbReference>
<proteinExistence type="predicted"/>
<dbReference type="InterPro" id="IPR051721">
    <property type="entry name" value="Biopterin_syn/organic_redct"/>
</dbReference>
<evidence type="ECO:0000313" key="6">
    <source>
        <dbReference type="Proteomes" id="UP000510822"/>
    </source>
</evidence>
<name>A0A7D5ZJ47_9NEIS</name>
<dbReference type="GO" id="GO:0005737">
    <property type="term" value="C:cytoplasm"/>
    <property type="evidence" value="ECO:0007669"/>
    <property type="project" value="UniProtKB-SubCell"/>
</dbReference>
<dbReference type="PANTHER" id="PTHR44085:SF2">
    <property type="entry name" value="SEPIAPTERIN REDUCTASE"/>
    <property type="match status" value="1"/>
</dbReference>
<evidence type="ECO:0000256" key="4">
    <source>
        <dbReference type="ARBA" id="ARBA00023002"/>
    </source>
</evidence>
<dbReference type="InterPro" id="IPR020904">
    <property type="entry name" value="Sc_DH/Rdtase_CS"/>
</dbReference>
<evidence type="ECO:0000256" key="1">
    <source>
        <dbReference type="ARBA" id="ARBA00004496"/>
    </source>
</evidence>
<accession>A0A7D5ZJ47</accession>
<comment type="subcellular location">
    <subcellularLocation>
        <location evidence="1">Cytoplasm</location>
    </subcellularLocation>
</comment>
<dbReference type="SUPFAM" id="SSF51735">
    <property type="entry name" value="NAD(P)-binding Rossmann-fold domains"/>
    <property type="match status" value="1"/>
</dbReference>
<dbReference type="PRINTS" id="PR00081">
    <property type="entry name" value="GDHRDH"/>
</dbReference>
<sequence length="234" mass="25360">MMKLALIIGGSRGLGLALAEQYRTAGWVVYEFSRSGTGEGHIELDLVGNDFSAYTNLLQQLAQADWQEIVLINNAATILPIKPVTQMGQDELMAALQLNFSHPLLLLHEFVVTFAQHPARKVLAQISSGAALRPIAAWASYCASKAGVDHFMAVLALEQSTAKYPILAIVLDPGVMDTAMQATIRASDPAQFPELARFIARKEQGVLRPAAEVAQFCRAAIARAQQGLRYDIDG</sequence>
<dbReference type="GO" id="GO:0004757">
    <property type="term" value="F:sepiapterin reductase (NADP+) activity"/>
    <property type="evidence" value="ECO:0007669"/>
    <property type="project" value="TreeGrafter"/>
</dbReference>
<dbReference type="EMBL" id="CP058952">
    <property type="protein sequence ID" value="QLI82729.1"/>
    <property type="molecule type" value="Genomic_DNA"/>
</dbReference>
<dbReference type="Gene3D" id="3.40.50.720">
    <property type="entry name" value="NAD(P)-binding Rossmann-like Domain"/>
    <property type="match status" value="1"/>
</dbReference>
<evidence type="ECO:0000256" key="2">
    <source>
        <dbReference type="ARBA" id="ARBA00022490"/>
    </source>
</evidence>
<dbReference type="InterPro" id="IPR036291">
    <property type="entry name" value="NAD(P)-bd_dom_sf"/>
</dbReference>
<evidence type="ECO:0000256" key="3">
    <source>
        <dbReference type="ARBA" id="ARBA00022857"/>
    </source>
</evidence>
<evidence type="ECO:0000313" key="5">
    <source>
        <dbReference type="EMBL" id="QLI82729.1"/>
    </source>
</evidence>
<dbReference type="AlphaFoldDB" id="A0A7D5ZJ47"/>
<gene>
    <name evidence="5" type="ORF">HZU75_15050</name>
</gene>
<dbReference type="PANTHER" id="PTHR44085">
    <property type="entry name" value="SEPIAPTERIN REDUCTASE"/>
    <property type="match status" value="1"/>
</dbReference>
<keyword evidence="2" id="KW-0963">Cytoplasm</keyword>
<dbReference type="KEGG" id="cfon:HZU75_15050"/>
<keyword evidence="6" id="KW-1185">Reference proteome</keyword>
<keyword evidence="3" id="KW-0521">NADP</keyword>